<dbReference type="EMBL" id="CP052909">
    <property type="protein sequence ID" value="QNJ98250.1"/>
    <property type="molecule type" value="Genomic_DNA"/>
</dbReference>
<dbReference type="RefSeq" id="WP_186987858.1">
    <property type="nucleotide sequence ID" value="NZ_CP052909.1"/>
</dbReference>
<dbReference type="KEGG" id="alti:ALE3EI_1698"/>
<evidence type="ECO:0000313" key="2">
    <source>
        <dbReference type="Proteomes" id="UP000515514"/>
    </source>
</evidence>
<accession>A0A7G8PV84</accession>
<evidence type="ECO:0008006" key="3">
    <source>
        <dbReference type="Google" id="ProtNLM"/>
    </source>
</evidence>
<dbReference type="InterPro" id="IPR021272">
    <property type="entry name" value="DUF2851"/>
</dbReference>
<keyword evidence="2" id="KW-1185">Reference proteome</keyword>
<sequence length="430" mass="49997">MREDFLHYVWKFQKFDARNLLTVQGETLTLIDPGSHNLNSGPDFFNGQILVNDLKWIGNIEIHLKSSDWYVHQHQTDKNYDNVILHVVWEHDAEVFRNDNTSIPTLELKKVTHDAILTNYHKLFSNKEAWIYCENNFATVPGLTVKNWLERLYFERLELRNEQILKELSQSKNHWEAVLFYMLSKSFGLKVNGESFYSIAKSVPFTVIKKCSKKQLDLEALLLGQAGMLNTWKEDMHFEVVLQKYNFIKQKFKIDDTAVIQPKFFRLRPPNFPTIRLSQLAALFSTKKNLFSEVIETKTAEGFYRLFAVHASSYWDTHYNFDVSSSKRKKSLSKGFIDLLIINTLIPIKFCYATYQSNDISEEIVRLASGLRKEENAIIKKFNQLRPVAENALESQALLQLKKCYCNPGQCLKCAIGNSILKQQNASRVN</sequence>
<evidence type="ECO:0000313" key="1">
    <source>
        <dbReference type="EMBL" id="QNJ98250.1"/>
    </source>
</evidence>
<dbReference type="Pfam" id="PF11013">
    <property type="entry name" value="DUF2851"/>
    <property type="match status" value="1"/>
</dbReference>
<name>A0A7G8PV84_9FLAO</name>
<organism evidence="1 2">
    <name type="scientific">Constantimarinum furrinae</name>
    <dbReference type="NCBI Taxonomy" id="2562285"/>
    <lineage>
        <taxon>Bacteria</taxon>
        <taxon>Pseudomonadati</taxon>
        <taxon>Bacteroidota</taxon>
        <taxon>Flavobacteriia</taxon>
        <taxon>Flavobacteriales</taxon>
        <taxon>Flavobacteriaceae</taxon>
        <taxon>Altibacter/Constantimarinum group</taxon>
        <taxon>Constantimarinum</taxon>
    </lineage>
</organism>
<gene>
    <name evidence="1" type="ORF">ALE3EI_1698</name>
</gene>
<dbReference type="Proteomes" id="UP000515514">
    <property type="component" value="Chromosome"/>
</dbReference>
<reference evidence="1 2" key="1">
    <citation type="submission" date="2020-04" db="EMBL/GenBank/DDBJ databases">
        <title>Genome sequence of Altibacter aquimarinus strain ALE3EI.</title>
        <authorList>
            <person name="Oh H.-M."/>
            <person name="Jang D."/>
        </authorList>
    </citation>
    <scope>NUCLEOTIDE SEQUENCE [LARGE SCALE GENOMIC DNA]</scope>
    <source>
        <strain evidence="1 2">ALE3EI</strain>
    </source>
</reference>
<dbReference type="AlphaFoldDB" id="A0A7G8PV84"/>
<protein>
    <recommendedName>
        <fullName evidence="3">DUF2851 domain-containing protein</fullName>
    </recommendedName>
</protein>
<proteinExistence type="predicted"/>